<dbReference type="Proteomes" id="UP000004840">
    <property type="component" value="Unassembled WGS sequence"/>
</dbReference>
<reference evidence="1 2" key="1">
    <citation type="journal article" date="2012" name="J. Bacteriol.">
        <title>Genome Sequence of Corynebacterium casei UCMA 3821, Isolated from a Smear-Ripened Cheese.</title>
        <authorList>
            <person name="Monnet C."/>
            <person name="Loux V."/>
            <person name="Bento P."/>
            <person name="Gibrat J.F."/>
            <person name="Straub C."/>
            <person name="Bonnarme P."/>
            <person name="Landaud S."/>
            <person name="Irlinger F."/>
        </authorList>
    </citation>
    <scope>NUCLEOTIDE SEQUENCE [LARGE SCALE GENOMIC DNA]</scope>
    <source>
        <strain evidence="1 2">UCMA 3821</strain>
    </source>
</reference>
<comment type="caution">
    <text evidence="1">The sequence shown here is derived from an EMBL/GenBank/DDBJ whole genome shotgun (WGS) entry which is preliminary data.</text>
</comment>
<dbReference type="AlphaFoldDB" id="G7I1G0"/>
<accession>G7I1G0</accession>
<proteinExistence type="predicted"/>
<dbReference type="RefSeq" id="WP_006823709.1">
    <property type="nucleotide sequence ID" value="NZ_CAFW01000100.1"/>
</dbReference>
<evidence type="ECO:0000313" key="1">
    <source>
        <dbReference type="EMBL" id="CCE56275.1"/>
    </source>
</evidence>
<evidence type="ECO:0000313" key="2">
    <source>
        <dbReference type="Proteomes" id="UP000004840"/>
    </source>
</evidence>
<sequence length="269" mass="28679">MDVREQVWSPLQNTAVWIGAWLYGHEPADEALSAMTALGGTQRLVSTPDSPATTRPFIDALSMIREATAEDDSSEGPLLRLILSGPGDPPALPAGSTASFAASSNSQGAIIVRANATGASLGDMGGHRHLILVPESTERGTDWSIFEETQSLPAPAWLSPGDADALLSQATDESASLIESMGYKTDKIPNPRLTVGTLADFYDTPGLPSSVPSRSAKLFARADRVAAIIETVTDRIGDHSLDPQLFRLWRHVRAARIAGVDYALMDFAR</sequence>
<name>G7I1G0_9CORY</name>
<dbReference type="EMBL" id="CAFW01000100">
    <property type="protein sequence ID" value="CCE56275.1"/>
    <property type="molecule type" value="Genomic_DNA"/>
</dbReference>
<gene>
    <name evidence="1" type="ORF">CCAS_14120</name>
</gene>
<protein>
    <submittedName>
        <fullName evidence="1">Uncharacterized protein</fullName>
    </submittedName>
</protein>
<organism evidence="1 2">
    <name type="scientific">Corynebacterium casei UCMA 3821</name>
    <dbReference type="NCBI Taxonomy" id="1110505"/>
    <lineage>
        <taxon>Bacteria</taxon>
        <taxon>Bacillati</taxon>
        <taxon>Actinomycetota</taxon>
        <taxon>Actinomycetes</taxon>
        <taxon>Mycobacteriales</taxon>
        <taxon>Corynebacteriaceae</taxon>
        <taxon>Corynebacterium</taxon>
    </lineage>
</organism>